<dbReference type="PATRIC" id="fig|1227456.3.peg.1987"/>
<dbReference type="Pfam" id="PF23336">
    <property type="entry name" value="HTH_TbsP_C"/>
    <property type="match status" value="1"/>
</dbReference>
<dbReference type="NCBIfam" id="NF047393">
    <property type="entry name" value="TransRegTbspHalo"/>
    <property type="match status" value="1"/>
</dbReference>
<reference evidence="3 4" key="1">
    <citation type="journal article" date="2014" name="PLoS Genet.">
        <title>Phylogenetically driven sequencing of extremely halophilic archaea reveals strategies for static and dynamic osmo-response.</title>
        <authorList>
            <person name="Becker E.A."/>
            <person name="Seitzer P.M."/>
            <person name="Tritt A."/>
            <person name="Larsen D."/>
            <person name="Krusor M."/>
            <person name="Yao A.I."/>
            <person name="Wu D."/>
            <person name="Madern D."/>
            <person name="Eisen J.A."/>
            <person name="Darling A.E."/>
            <person name="Facciotti M.T."/>
        </authorList>
    </citation>
    <scope>NUCLEOTIDE SEQUENCE [LARGE SCALE GENOMIC DNA]</scope>
    <source>
        <strain evidence="3 4">DSM 8989</strain>
    </source>
</reference>
<dbReference type="AlphaFoldDB" id="M0N6J8"/>
<evidence type="ECO:0000313" key="3">
    <source>
        <dbReference type="EMBL" id="EMA52759.1"/>
    </source>
</evidence>
<evidence type="ECO:0000259" key="1">
    <source>
        <dbReference type="Pfam" id="PF19138"/>
    </source>
</evidence>
<dbReference type="RefSeq" id="WP_005043062.1">
    <property type="nucleotide sequence ID" value="NZ_AOME01000053.1"/>
</dbReference>
<evidence type="ECO:0000313" key="4">
    <source>
        <dbReference type="Proteomes" id="UP000011625"/>
    </source>
</evidence>
<dbReference type="OrthoDB" id="193708at2157"/>
<evidence type="ECO:0008006" key="5">
    <source>
        <dbReference type="Google" id="ProtNLM"/>
    </source>
</evidence>
<accession>M0N6J8</accession>
<evidence type="ECO:0000259" key="2">
    <source>
        <dbReference type="Pfam" id="PF23336"/>
    </source>
</evidence>
<dbReference type="Pfam" id="PF19138">
    <property type="entry name" value="TbsP_N"/>
    <property type="match status" value="1"/>
</dbReference>
<protein>
    <recommendedName>
        <fullName evidence="5">Transcriptional regulator</fullName>
    </recommendedName>
</protein>
<comment type="caution">
    <text evidence="3">The sequence shown here is derived from an EMBL/GenBank/DDBJ whole genome shotgun (WGS) entry which is preliminary data.</text>
</comment>
<feature type="domain" description="Transcriptional regulator TbsP N-terminal" evidence="1">
    <location>
        <begin position="8"/>
        <end position="149"/>
    </location>
</feature>
<proteinExistence type="predicted"/>
<name>M0N6J8_9EURY</name>
<keyword evidence="4" id="KW-1185">Reference proteome</keyword>
<dbReference type="Proteomes" id="UP000011625">
    <property type="component" value="Unassembled WGS sequence"/>
</dbReference>
<feature type="domain" description="Transcriptional regulator TbsP-like C-terminal" evidence="2">
    <location>
        <begin position="150"/>
        <end position="270"/>
    </location>
</feature>
<dbReference type="EMBL" id="AOME01000053">
    <property type="protein sequence ID" value="EMA52759.1"/>
    <property type="molecule type" value="Genomic_DNA"/>
</dbReference>
<organism evidence="3 4">
    <name type="scientific">Halococcus salifodinae DSM 8989</name>
    <dbReference type="NCBI Taxonomy" id="1227456"/>
    <lineage>
        <taxon>Archaea</taxon>
        <taxon>Methanobacteriati</taxon>
        <taxon>Methanobacteriota</taxon>
        <taxon>Stenosarchaea group</taxon>
        <taxon>Halobacteria</taxon>
        <taxon>Halobacteriales</taxon>
        <taxon>Halococcaceae</taxon>
        <taxon>Halococcus</taxon>
    </lineage>
</organism>
<dbReference type="STRING" id="1227456.C450_09838"/>
<dbReference type="InterPro" id="IPR043859">
    <property type="entry name" value="TbsP-like_N"/>
</dbReference>
<sequence>MTITTDVDLIEQNVSAICRAVLDDATETVLAMGFSADGVEELLGVLGDHDDPPTVRLLVTESVLKTVTSDFTVAGTAADLVTADVLSLRTTESRLDGPLLCTDDAIVSVVAADGQAAGLITRDEEFVATARSQYTERWEAADTFRLRTPPLDRVRETLDDEFGPDLRADFERMRTTLGEERGTSDVDEVVISLLAAARNEQLLYDISTWGENTGLASRATFSRKKATLEEHGLIDTEKVPIDVGRPRLRLLLGDERLRQADTDELVGVAQSMLSTTGS</sequence>
<gene>
    <name evidence="3" type="ORF">C450_09838</name>
</gene>
<dbReference type="InterPro" id="IPR056163">
    <property type="entry name" value="TbsP_C"/>
</dbReference>